<keyword evidence="1" id="KW-1133">Transmembrane helix</keyword>
<keyword evidence="1" id="KW-0472">Membrane</keyword>
<reference evidence="2" key="1">
    <citation type="submission" date="2014-11" db="EMBL/GenBank/DDBJ databases">
        <authorList>
            <person name="Amaro Gonzalez C."/>
        </authorList>
    </citation>
    <scope>NUCLEOTIDE SEQUENCE</scope>
</reference>
<protein>
    <submittedName>
        <fullName evidence="2">Uncharacterized protein</fullName>
    </submittedName>
</protein>
<evidence type="ECO:0000313" key="2">
    <source>
        <dbReference type="EMBL" id="JAH80351.1"/>
    </source>
</evidence>
<sequence length="30" mass="3753">MYSEESLFTWRCYIINIYTVLSFPCYFCLF</sequence>
<accession>A0A0E9VQN4</accession>
<name>A0A0E9VQN4_ANGAN</name>
<feature type="transmembrane region" description="Helical" evidence="1">
    <location>
        <begin position="6"/>
        <end position="29"/>
    </location>
</feature>
<organism evidence="2">
    <name type="scientific">Anguilla anguilla</name>
    <name type="common">European freshwater eel</name>
    <name type="synonym">Muraena anguilla</name>
    <dbReference type="NCBI Taxonomy" id="7936"/>
    <lineage>
        <taxon>Eukaryota</taxon>
        <taxon>Metazoa</taxon>
        <taxon>Chordata</taxon>
        <taxon>Craniata</taxon>
        <taxon>Vertebrata</taxon>
        <taxon>Euteleostomi</taxon>
        <taxon>Actinopterygii</taxon>
        <taxon>Neopterygii</taxon>
        <taxon>Teleostei</taxon>
        <taxon>Anguilliformes</taxon>
        <taxon>Anguillidae</taxon>
        <taxon>Anguilla</taxon>
    </lineage>
</organism>
<reference evidence="2" key="2">
    <citation type="journal article" date="2015" name="Fish Shellfish Immunol.">
        <title>Early steps in the European eel (Anguilla anguilla)-Vibrio vulnificus interaction in the gills: Role of the RtxA13 toxin.</title>
        <authorList>
            <person name="Callol A."/>
            <person name="Pajuelo D."/>
            <person name="Ebbesson L."/>
            <person name="Teles M."/>
            <person name="MacKenzie S."/>
            <person name="Amaro C."/>
        </authorList>
    </citation>
    <scope>NUCLEOTIDE SEQUENCE</scope>
</reference>
<dbReference type="AlphaFoldDB" id="A0A0E9VQN4"/>
<keyword evidence="1" id="KW-0812">Transmembrane</keyword>
<evidence type="ECO:0000256" key="1">
    <source>
        <dbReference type="SAM" id="Phobius"/>
    </source>
</evidence>
<proteinExistence type="predicted"/>
<dbReference type="EMBL" id="GBXM01028226">
    <property type="protein sequence ID" value="JAH80351.1"/>
    <property type="molecule type" value="Transcribed_RNA"/>
</dbReference>